<feature type="domain" description="DOMON" evidence="11">
    <location>
        <begin position="584"/>
        <end position="702"/>
    </location>
</feature>
<dbReference type="SUPFAM" id="SSF63380">
    <property type="entry name" value="Riboflavin synthase domain-like"/>
    <property type="match status" value="1"/>
</dbReference>
<keyword evidence="5" id="KW-0479">Metal-binding</keyword>
<dbReference type="CDD" id="cd09631">
    <property type="entry name" value="DOMON_DOH"/>
    <property type="match status" value="1"/>
</dbReference>
<dbReference type="Gene3D" id="1.20.120.1770">
    <property type="match status" value="1"/>
</dbReference>
<keyword evidence="4" id="KW-0349">Heme</keyword>
<dbReference type="InterPro" id="IPR045266">
    <property type="entry name" value="DOH_DOMON"/>
</dbReference>
<dbReference type="InterPro" id="IPR001199">
    <property type="entry name" value="Cyt_B5-like_heme/steroid-bd"/>
</dbReference>
<comment type="cofactor">
    <cofactor evidence="1">
        <name>FAD</name>
        <dbReference type="ChEBI" id="CHEBI:57692"/>
    </cofactor>
</comment>
<dbReference type="SUPFAM" id="SSF55856">
    <property type="entry name" value="Cytochrome b5-like heme/steroid binding domain"/>
    <property type="match status" value="1"/>
</dbReference>
<evidence type="ECO:0000259" key="11">
    <source>
        <dbReference type="PROSITE" id="PS50836"/>
    </source>
</evidence>
<dbReference type="PROSITE" id="PS50292">
    <property type="entry name" value="PEROXIDASE_3"/>
    <property type="match status" value="1"/>
</dbReference>
<reference evidence="13 14" key="1">
    <citation type="submission" date="2009-11" db="EMBL/GenBank/DDBJ databases">
        <title>Annotation of Allomyces macrogynus ATCC 38327.</title>
        <authorList>
            <consortium name="The Broad Institute Genome Sequencing Platform"/>
            <person name="Russ C."/>
            <person name="Cuomo C."/>
            <person name="Burger G."/>
            <person name="Gray M.W."/>
            <person name="Holland P.W.H."/>
            <person name="King N."/>
            <person name="Lang F.B.F."/>
            <person name="Roger A.J."/>
            <person name="Ruiz-Trillo I."/>
            <person name="Young S.K."/>
            <person name="Zeng Q."/>
            <person name="Gargeya S."/>
            <person name="Fitzgerald M."/>
            <person name="Haas B."/>
            <person name="Abouelleil A."/>
            <person name="Alvarado L."/>
            <person name="Arachchi H.M."/>
            <person name="Berlin A."/>
            <person name="Chapman S.B."/>
            <person name="Gearin G."/>
            <person name="Goldberg J."/>
            <person name="Griggs A."/>
            <person name="Gujja S."/>
            <person name="Hansen M."/>
            <person name="Heiman D."/>
            <person name="Howarth C."/>
            <person name="Larimer J."/>
            <person name="Lui A."/>
            <person name="MacDonald P.J.P."/>
            <person name="McCowen C."/>
            <person name="Montmayeur A."/>
            <person name="Murphy C."/>
            <person name="Neiman D."/>
            <person name="Pearson M."/>
            <person name="Priest M."/>
            <person name="Roberts A."/>
            <person name="Saif S."/>
            <person name="Shea T."/>
            <person name="Sisk P."/>
            <person name="Stolte C."/>
            <person name="Sykes S."/>
            <person name="Wortman J."/>
            <person name="Nusbaum C."/>
            <person name="Birren B."/>
        </authorList>
    </citation>
    <scope>NUCLEOTIDE SEQUENCE [LARGE SCALE GENOMIC DNA]</scope>
    <source>
        <strain evidence="13 14">ATCC 38327</strain>
    </source>
</reference>
<evidence type="ECO:0000256" key="3">
    <source>
        <dbReference type="ARBA" id="ARBA00022525"/>
    </source>
</evidence>
<dbReference type="GO" id="GO:0020037">
    <property type="term" value="F:heme binding"/>
    <property type="evidence" value="ECO:0007669"/>
    <property type="project" value="InterPro"/>
</dbReference>
<keyword evidence="3" id="KW-0964">Secreted</keyword>
<feature type="transmembrane region" description="Helical" evidence="9">
    <location>
        <begin position="755"/>
        <end position="779"/>
    </location>
</feature>
<evidence type="ECO:0000256" key="5">
    <source>
        <dbReference type="ARBA" id="ARBA00022723"/>
    </source>
</evidence>
<dbReference type="InterPro" id="IPR019791">
    <property type="entry name" value="Haem_peroxidase_animal"/>
</dbReference>
<dbReference type="PANTHER" id="PTHR11475:SF4">
    <property type="entry name" value="CHORION PEROXIDASE"/>
    <property type="match status" value="1"/>
</dbReference>
<dbReference type="SMART" id="SM01117">
    <property type="entry name" value="Cyt-b5"/>
    <property type="match status" value="1"/>
</dbReference>
<dbReference type="InterPro" id="IPR036400">
    <property type="entry name" value="Cyt_B5-like_heme/steroid_sf"/>
</dbReference>
<dbReference type="EMBL" id="GG745345">
    <property type="protein sequence ID" value="KNE64864.1"/>
    <property type="molecule type" value="Genomic_DNA"/>
</dbReference>
<keyword evidence="9" id="KW-0472">Membrane</keyword>
<dbReference type="GO" id="GO:0004601">
    <property type="term" value="F:peroxidase activity"/>
    <property type="evidence" value="ECO:0007669"/>
    <property type="project" value="InterPro"/>
</dbReference>
<keyword evidence="6" id="KW-0560">Oxidoreductase</keyword>
<dbReference type="SUPFAM" id="SSF52343">
    <property type="entry name" value="Ferredoxin reductase-like, C-terminal NADP-linked domain"/>
    <property type="match status" value="1"/>
</dbReference>
<evidence type="ECO:0000256" key="4">
    <source>
        <dbReference type="ARBA" id="ARBA00022617"/>
    </source>
</evidence>
<dbReference type="GO" id="GO:0046872">
    <property type="term" value="F:metal ion binding"/>
    <property type="evidence" value="ECO:0007669"/>
    <property type="project" value="UniProtKB-KW"/>
</dbReference>
<feature type="domain" description="Cytochrome b5 heme-binding" evidence="10">
    <location>
        <begin position="950"/>
        <end position="1032"/>
    </location>
</feature>
<dbReference type="InterPro" id="IPR010255">
    <property type="entry name" value="Haem_peroxidase_sf"/>
</dbReference>
<organism evidence="13 14">
    <name type="scientific">Allomyces macrogynus (strain ATCC 38327)</name>
    <name type="common">Allomyces javanicus var. macrogynus</name>
    <dbReference type="NCBI Taxonomy" id="578462"/>
    <lineage>
        <taxon>Eukaryota</taxon>
        <taxon>Fungi</taxon>
        <taxon>Fungi incertae sedis</taxon>
        <taxon>Blastocladiomycota</taxon>
        <taxon>Blastocladiomycetes</taxon>
        <taxon>Blastocladiales</taxon>
        <taxon>Blastocladiaceae</taxon>
        <taxon>Allomyces</taxon>
    </lineage>
</organism>
<dbReference type="Gene3D" id="1.10.640.10">
    <property type="entry name" value="Haem peroxidase domain superfamily, animal type"/>
    <property type="match status" value="1"/>
</dbReference>
<dbReference type="Gene3D" id="3.10.120.10">
    <property type="entry name" value="Cytochrome b5-like heme/steroid binding domain"/>
    <property type="match status" value="1"/>
</dbReference>
<evidence type="ECO:0000256" key="9">
    <source>
        <dbReference type="SAM" id="Phobius"/>
    </source>
</evidence>
<dbReference type="Gene3D" id="3.40.50.80">
    <property type="entry name" value="Nucleotide-binding domain of ferredoxin-NADP reductase (FNR) module"/>
    <property type="match status" value="1"/>
</dbReference>
<feature type="domain" description="FAD-binding FR-type" evidence="12">
    <location>
        <begin position="1122"/>
        <end position="1261"/>
    </location>
</feature>
<name>A0A0L0SR57_ALLM3</name>
<dbReference type="PROSITE" id="PS51384">
    <property type="entry name" value="FAD_FR"/>
    <property type="match status" value="1"/>
</dbReference>
<dbReference type="OrthoDB" id="823504at2759"/>
<dbReference type="Pfam" id="PF03351">
    <property type="entry name" value="DOMON"/>
    <property type="match status" value="1"/>
</dbReference>
<dbReference type="Proteomes" id="UP000054350">
    <property type="component" value="Unassembled WGS sequence"/>
</dbReference>
<dbReference type="Pfam" id="PF00970">
    <property type="entry name" value="FAD_binding_6"/>
    <property type="match status" value="1"/>
</dbReference>
<dbReference type="GO" id="GO:0006979">
    <property type="term" value="P:response to oxidative stress"/>
    <property type="evidence" value="ECO:0007669"/>
    <property type="project" value="InterPro"/>
</dbReference>
<dbReference type="OMA" id="NDEWVEG"/>
<dbReference type="Pfam" id="PF03098">
    <property type="entry name" value="An_peroxidase"/>
    <property type="match status" value="1"/>
</dbReference>
<feature type="transmembrane region" description="Helical" evidence="9">
    <location>
        <begin position="820"/>
        <end position="845"/>
    </location>
</feature>
<evidence type="ECO:0000313" key="13">
    <source>
        <dbReference type="EMBL" id="KNE64864.1"/>
    </source>
</evidence>
<feature type="transmembrane region" description="Helical" evidence="9">
    <location>
        <begin position="791"/>
        <end position="808"/>
    </location>
</feature>
<evidence type="ECO:0008006" key="15">
    <source>
        <dbReference type="Google" id="ProtNLM"/>
    </source>
</evidence>
<comment type="subcellular location">
    <subcellularLocation>
        <location evidence="2">Secreted</location>
    </subcellularLocation>
</comment>
<dbReference type="PRINTS" id="PR00457">
    <property type="entry name" value="ANPEROXIDASE"/>
</dbReference>
<evidence type="ECO:0000259" key="10">
    <source>
        <dbReference type="PROSITE" id="PS50255"/>
    </source>
</evidence>
<dbReference type="InterPro" id="IPR005018">
    <property type="entry name" value="DOMON_domain"/>
</dbReference>
<evidence type="ECO:0000256" key="8">
    <source>
        <dbReference type="ARBA" id="ARBA00023180"/>
    </source>
</evidence>
<dbReference type="InterPro" id="IPR018506">
    <property type="entry name" value="Cyt_B5_heme-BS"/>
</dbReference>
<dbReference type="Pfam" id="PF00173">
    <property type="entry name" value="Cyt-b5"/>
    <property type="match status" value="1"/>
</dbReference>
<evidence type="ECO:0000259" key="12">
    <source>
        <dbReference type="PROSITE" id="PS51384"/>
    </source>
</evidence>
<keyword evidence="9" id="KW-1133">Transmembrane helix</keyword>
<reference evidence="14" key="2">
    <citation type="submission" date="2009-11" db="EMBL/GenBank/DDBJ databases">
        <title>The Genome Sequence of Allomyces macrogynus strain ATCC 38327.</title>
        <authorList>
            <consortium name="The Broad Institute Genome Sequencing Platform"/>
            <person name="Russ C."/>
            <person name="Cuomo C."/>
            <person name="Shea T."/>
            <person name="Young S.K."/>
            <person name="Zeng Q."/>
            <person name="Koehrsen M."/>
            <person name="Haas B."/>
            <person name="Borodovsky M."/>
            <person name="Guigo R."/>
            <person name="Alvarado L."/>
            <person name="Berlin A."/>
            <person name="Borenstein D."/>
            <person name="Chen Z."/>
            <person name="Engels R."/>
            <person name="Freedman E."/>
            <person name="Gellesch M."/>
            <person name="Goldberg J."/>
            <person name="Griggs A."/>
            <person name="Gujja S."/>
            <person name="Heiman D."/>
            <person name="Hepburn T."/>
            <person name="Howarth C."/>
            <person name="Jen D."/>
            <person name="Larson L."/>
            <person name="Lewis B."/>
            <person name="Mehta T."/>
            <person name="Park D."/>
            <person name="Pearson M."/>
            <person name="Roberts A."/>
            <person name="Saif S."/>
            <person name="Shenoy N."/>
            <person name="Sisk P."/>
            <person name="Stolte C."/>
            <person name="Sykes S."/>
            <person name="Walk T."/>
            <person name="White J."/>
            <person name="Yandava C."/>
            <person name="Burger G."/>
            <person name="Gray M.W."/>
            <person name="Holland P.W.H."/>
            <person name="King N."/>
            <person name="Lang F.B.F."/>
            <person name="Roger A.J."/>
            <person name="Ruiz-Trillo I."/>
            <person name="Lander E."/>
            <person name="Nusbaum C."/>
        </authorList>
    </citation>
    <scope>NUCLEOTIDE SEQUENCE [LARGE SCALE GENOMIC DNA]</scope>
    <source>
        <strain evidence="14">ATCC 38327</strain>
    </source>
</reference>
<dbReference type="PANTHER" id="PTHR11475">
    <property type="entry name" value="OXIDASE/PEROXIDASE"/>
    <property type="match status" value="1"/>
</dbReference>
<proteinExistence type="predicted"/>
<dbReference type="STRING" id="578462.A0A0L0SR57"/>
<dbReference type="PROSITE" id="PS00191">
    <property type="entry name" value="CYTOCHROME_B5_1"/>
    <property type="match status" value="1"/>
</dbReference>
<dbReference type="Gene3D" id="2.40.30.10">
    <property type="entry name" value="Translation factors"/>
    <property type="match status" value="1"/>
</dbReference>
<evidence type="ECO:0000256" key="2">
    <source>
        <dbReference type="ARBA" id="ARBA00004613"/>
    </source>
</evidence>
<dbReference type="InterPro" id="IPR017938">
    <property type="entry name" value="Riboflavin_synthase-like_b-brl"/>
</dbReference>
<dbReference type="PROSITE" id="PS50255">
    <property type="entry name" value="CYTOCHROME_B5_2"/>
    <property type="match status" value="1"/>
</dbReference>
<dbReference type="InterPro" id="IPR008333">
    <property type="entry name" value="Cbr1-like_FAD-bd_dom"/>
</dbReference>
<sequence>MALVMADLIEPTACRPPPRLPPIARPRHSRPVLALALLLISLLLSCVPRLARAQAVQSAAGWGNNPVKPWWGAAGRPLSRSVVPSGFADNISAVAWTAPSPRLIAKSLFDNAAIQAALTNNGASTTWSALLSYFNELLYLDLVQLQLDPTAPFPIPVPACDATLDPGCTGNMVIQQARAAGNFSGPINEFQAYNLATAFIDAGFLYGTSTSTQQSLRTLTGGLLNLHNNQLPTVTSSTPFTLGSTVVPAFQPVALAGDLRINKHPALVALVTILAREHNRKAVVLAAANPTWTDEQLFQGARRWVISVWQRTIFDETYGATIGTGYPSFPGYSNATNPEIDTFTAVCALRLGTMGRQPVLYRYNDDGSEFASGHIYTTGSFTPLPAVNFSAPGALEAVLRGLVGSAEARMGPGAHTSVAADLALMIHRARDLGVPSYVAVRRALALSAPTTMADISSNAGVQAVLTSLYGSVANVEGCVGAWAESFASTARVGPTIAAAMAKLLTTAYKSDTFYYASPTSGYSANAIAVKQATMASIFVANTNLAVFPNNVINPANPLVAFKNATAATTPAADLYAARTVQLEAGTTLNWTITEPYITFQLATFNTGWMAIGVGGYGMPNTMDIALITWPTTANPVVDDYYNSGYSPLRDTANGGTADLTGFAYTVDATGRNQYTWRRRLATGDARDLNITTGYMPLAFAYGPTPNLAYHGSRRGKTYVNFYATANTPTVTNGGGNGTTTPPPPTKYSKPIGLKVLHSLLMILAFFFVIPFSVFTARYWASKNWLDLHFKTSQFVFSQTALSLLSALVSQGGQLSSAHGIWGIVTSVGLGLTMLLGISASMMARFGRTAQTWSRRLHLPLAIGTWCAGVYDSLLGCDAIEKLNPAYKWFRGLTWACLVVVLVLLVVGEFWRVKYGRVAIKALHKVQRLANFSLVASKSGLLKDEDEYRRLPEFTWAELNEKVASGRLWLVIDAVIYDVTAYIDTHPGGRDILLRYVGADASMAFNGIMRSASVTSTATANTVMRPRHVSAMLQRLVGASPAPSASGMARSMSARRLVVHSHSRLARLKLNTLAIGVLAEDSDEKRRATAANAAVAAANDEWVEGDLVPSWIPRPPVLGMAEEQFRPLRLVSKRRVWGPGGGGAEPGPSILGGLTAAMSLTPVAPTEPAAKAHPVYLFRFAFPREMDEVWLKPGDAVQMQVPVPNTTRFVVRHFTPLVCHCIGHMDLLIRLYPDGALTSALDQVEIDDDVLMRGPIRCPKSLLKLAPAVAGRTFPGTDDQAGAAVGGWPTVVDGMEVDRDSRGCFETVGLVAAGTGITPMLLLIDYYARFCPRDSVTGQPVAKITLLYQASTAADLVYAAELQDLATSLAPMLRVEFFISHSNPATASSALAAATPTAVPASGPIPAHTASRITKNALRMYLPPPATRTASGTSTNGAPASRPPSVFARTLAGGGSVSTVGGASVSVHGTLRRRPSVSFVLGGAPGVPITPVGPPQPATDLADDAMAPAGTLGRRGMPTAAAQVPVPVVDADATTTDLGVGVQQDALIVVCGPPGFNTATVEMLQQLGYGGAANVVVL</sequence>
<evidence type="ECO:0000256" key="6">
    <source>
        <dbReference type="ARBA" id="ARBA00023002"/>
    </source>
</evidence>
<dbReference type="VEuPathDB" id="FungiDB:AMAG_10197"/>
<gene>
    <name evidence="13" type="ORF">AMAG_10197</name>
</gene>
<accession>A0A0L0SR57</accession>
<keyword evidence="8" id="KW-0325">Glycoprotein</keyword>
<feature type="transmembrane region" description="Helical" evidence="9">
    <location>
        <begin position="891"/>
        <end position="910"/>
    </location>
</feature>
<dbReference type="GO" id="GO:0005576">
    <property type="term" value="C:extracellular region"/>
    <property type="evidence" value="ECO:0007669"/>
    <property type="project" value="UniProtKB-SubCell"/>
</dbReference>
<evidence type="ECO:0000256" key="1">
    <source>
        <dbReference type="ARBA" id="ARBA00001974"/>
    </source>
</evidence>
<keyword evidence="14" id="KW-1185">Reference proteome</keyword>
<keyword evidence="7" id="KW-0408">Iron</keyword>
<dbReference type="PROSITE" id="PS50836">
    <property type="entry name" value="DOMON"/>
    <property type="match status" value="1"/>
</dbReference>
<protein>
    <recommendedName>
        <fullName evidence="15">Cytochrome b5 heme-binding domain-containing protein</fullName>
    </recommendedName>
</protein>
<dbReference type="SMART" id="SM00664">
    <property type="entry name" value="DoH"/>
    <property type="match status" value="1"/>
</dbReference>
<keyword evidence="9" id="KW-0812">Transmembrane</keyword>
<dbReference type="InterPro" id="IPR039261">
    <property type="entry name" value="FNR_nucleotide-bd"/>
</dbReference>
<dbReference type="eggNOG" id="KOG0039">
    <property type="taxonomic scope" value="Eukaryota"/>
</dbReference>
<evidence type="ECO:0000256" key="7">
    <source>
        <dbReference type="ARBA" id="ARBA00023004"/>
    </source>
</evidence>
<dbReference type="InterPro" id="IPR037120">
    <property type="entry name" value="Haem_peroxidase_sf_animal"/>
</dbReference>
<dbReference type="SUPFAM" id="SSF48113">
    <property type="entry name" value="Heme-dependent peroxidases"/>
    <property type="match status" value="1"/>
</dbReference>
<evidence type="ECO:0000313" key="14">
    <source>
        <dbReference type="Proteomes" id="UP000054350"/>
    </source>
</evidence>
<dbReference type="InterPro" id="IPR017927">
    <property type="entry name" value="FAD-bd_FR_type"/>
</dbReference>